<dbReference type="CDD" id="cd03020">
    <property type="entry name" value="DsbA_DsbC_DsbG"/>
    <property type="match status" value="1"/>
</dbReference>
<dbReference type="InterPro" id="IPR018950">
    <property type="entry name" value="DiS-bond_isomerase_DsbC/G_N"/>
</dbReference>
<keyword evidence="4 7" id="KW-0574">Periplasm</keyword>
<dbReference type="InterPro" id="IPR033954">
    <property type="entry name" value="DiS-bond_Isoase_DsbC/G"/>
</dbReference>
<evidence type="ECO:0000259" key="8">
    <source>
        <dbReference type="Pfam" id="PF10411"/>
    </source>
</evidence>
<feature type="signal peptide" evidence="7">
    <location>
        <begin position="1"/>
        <end position="26"/>
    </location>
</feature>
<evidence type="ECO:0000313" key="10">
    <source>
        <dbReference type="EMBL" id="RFO95771.1"/>
    </source>
</evidence>
<evidence type="ECO:0000313" key="11">
    <source>
        <dbReference type="Proteomes" id="UP000260665"/>
    </source>
</evidence>
<proteinExistence type="inferred from homology"/>
<dbReference type="PANTHER" id="PTHR35272">
    <property type="entry name" value="THIOL:DISULFIDE INTERCHANGE PROTEIN DSBC-RELATED"/>
    <property type="match status" value="1"/>
</dbReference>
<keyword evidence="6 7" id="KW-0676">Redox-active center</keyword>
<evidence type="ECO:0000256" key="2">
    <source>
        <dbReference type="ARBA" id="ARBA00009813"/>
    </source>
</evidence>
<dbReference type="Gene3D" id="3.40.30.10">
    <property type="entry name" value="Glutaredoxin"/>
    <property type="match status" value="1"/>
</dbReference>
<evidence type="ECO:0000256" key="4">
    <source>
        <dbReference type="ARBA" id="ARBA00022764"/>
    </source>
</evidence>
<dbReference type="SUPFAM" id="SSF52833">
    <property type="entry name" value="Thioredoxin-like"/>
    <property type="match status" value="1"/>
</dbReference>
<dbReference type="RefSeq" id="WP_117179171.1">
    <property type="nucleotide sequence ID" value="NZ_QFZK01000012.1"/>
</dbReference>
<dbReference type="InterPro" id="IPR036249">
    <property type="entry name" value="Thioredoxin-like_sf"/>
</dbReference>
<comment type="subcellular location">
    <subcellularLocation>
        <location evidence="1 7">Periplasm</location>
    </subcellularLocation>
</comment>
<comment type="function">
    <text evidence="7">Required for disulfide bond formation in some periplasmic proteins. Acts by transferring its disulfide bond to other proteins and is reduced in the process.</text>
</comment>
<accession>A0A3E1R979</accession>
<dbReference type="Proteomes" id="UP000260665">
    <property type="component" value="Unassembled WGS sequence"/>
</dbReference>
<sequence length="243" mass="27408">MKNTCSTLRRLGLGILLAGVSLGLCAQEAAIRKNLAKRLPEFKTIDEVVKLPMPGLYEVRANGTEIYYTDARGDYILKGSLLNTRTLQDMTKEKMDKVIAVKFEDLPKRDAFTIVRGNGQRKIAVFEDPNCGFCKRFEKDFENVDNVTVHVYLYPILGPDSVEKSKKIWCAKDKAQAWKDWILNQVPLTGGIMPCDTTALDRNLEFGHRYRIEGTPTLFLSDGRRVPGAVDAKQVEKLLSEVH</sequence>
<protein>
    <recommendedName>
        <fullName evidence="7">Thiol:disulfide interchange protein</fullName>
    </recommendedName>
</protein>
<name>A0A3E1R979_9BURK</name>
<dbReference type="EMBL" id="QFZK01000012">
    <property type="protein sequence ID" value="RFO95771.1"/>
    <property type="molecule type" value="Genomic_DNA"/>
</dbReference>
<dbReference type="InterPro" id="IPR009094">
    <property type="entry name" value="DiS-bond_isomerase_DsbC/G_N_sf"/>
</dbReference>
<feature type="chain" id="PRO_5017494378" description="Thiol:disulfide interchange protein" evidence="7">
    <location>
        <begin position="27"/>
        <end position="243"/>
    </location>
</feature>
<dbReference type="GO" id="GO:0042597">
    <property type="term" value="C:periplasmic space"/>
    <property type="evidence" value="ECO:0007669"/>
    <property type="project" value="UniProtKB-SubCell"/>
</dbReference>
<keyword evidence="11" id="KW-1185">Reference proteome</keyword>
<feature type="domain" description="Disulphide bond isomerase DsbC/G N-terminal" evidence="8">
    <location>
        <begin position="25"/>
        <end position="91"/>
    </location>
</feature>
<keyword evidence="3 7" id="KW-0732">Signal</keyword>
<evidence type="ECO:0000256" key="3">
    <source>
        <dbReference type="ARBA" id="ARBA00022729"/>
    </source>
</evidence>
<dbReference type="AlphaFoldDB" id="A0A3E1R979"/>
<dbReference type="OrthoDB" id="12976at2"/>
<evidence type="ECO:0000259" key="9">
    <source>
        <dbReference type="Pfam" id="PF13098"/>
    </source>
</evidence>
<evidence type="ECO:0000256" key="7">
    <source>
        <dbReference type="RuleBase" id="RU364038"/>
    </source>
</evidence>
<comment type="similarity">
    <text evidence="2 7">Belongs to the thioredoxin family. DsbC subfamily.</text>
</comment>
<evidence type="ECO:0000256" key="5">
    <source>
        <dbReference type="ARBA" id="ARBA00023157"/>
    </source>
</evidence>
<dbReference type="Gene3D" id="3.10.450.70">
    <property type="entry name" value="Disulphide bond isomerase, DsbC/G, N-terminal"/>
    <property type="match status" value="1"/>
</dbReference>
<comment type="caution">
    <text evidence="10">The sequence shown here is derived from an EMBL/GenBank/DDBJ whole genome shotgun (WGS) entry which is preliminary data.</text>
</comment>
<dbReference type="Pfam" id="PF13098">
    <property type="entry name" value="Thioredoxin_2"/>
    <property type="match status" value="1"/>
</dbReference>
<dbReference type="Pfam" id="PF10411">
    <property type="entry name" value="DsbC_N"/>
    <property type="match status" value="1"/>
</dbReference>
<feature type="domain" description="Thioredoxin-like fold" evidence="9">
    <location>
        <begin position="116"/>
        <end position="239"/>
    </location>
</feature>
<gene>
    <name evidence="10" type="ORF">DIC66_16410</name>
</gene>
<keyword evidence="10" id="KW-0413">Isomerase</keyword>
<dbReference type="InterPro" id="IPR012336">
    <property type="entry name" value="Thioredoxin-like_fold"/>
</dbReference>
<organism evidence="10 11">
    <name type="scientific">Rhodoferax lacus</name>
    <dbReference type="NCBI Taxonomy" id="2184758"/>
    <lineage>
        <taxon>Bacteria</taxon>
        <taxon>Pseudomonadati</taxon>
        <taxon>Pseudomonadota</taxon>
        <taxon>Betaproteobacteria</taxon>
        <taxon>Burkholderiales</taxon>
        <taxon>Comamonadaceae</taxon>
        <taxon>Rhodoferax</taxon>
    </lineage>
</organism>
<keyword evidence="5" id="KW-1015">Disulfide bond</keyword>
<evidence type="ECO:0000256" key="6">
    <source>
        <dbReference type="ARBA" id="ARBA00023284"/>
    </source>
</evidence>
<evidence type="ECO:0000256" key="1">
    <source>
        <dbReference type="ARBA" id="ARBA00004418"/>
    </source>
</evidence>
<dbReference type="PANTHER" id="PTHR35272:SF3">
    <property type="entry name" value="THIOL:DISULFIDE INTERCHANGE PROTEIN DSBC"/>
    <property type="match status" value="1"/>
</dbReference>
<dbReference type="GO" id="GO:0016853">
    <property type="term" value="F:isomerase activity"/>
    <property type="evidence" value="ECO:0007669"/>
    <property type="project" value="UniProtKB-KW"/>
</dbReference>
<reference evidence="10 11" key="1">
    <citation type="submission" date="2018-05" db="EMBL/GenBank/DDBJ databases">
        <title>Rhodoferax soyangensis sp.nov., isolated from an oligotrophic freshwater lake.</title>
        <authorList>
            <person name="Park M."/>
        </authorList>
    </citation>
    <scope>NUCLEOTIDE SEQUENCE [LARGE SCALE GENOMIC DNA]</scope>
    <source>
        <strain evidence="10 11">IMCC26218</strain>
    </source>
</reference>
<dbReference type="SUPFAM" id="SSF54423">
    <property type="entry name" value="DsbC/DsbG N-terminal domain-like"/>
    <property type="match status" value="1"/>
</dbReference>
<dbReference type="InterPro" id="IPR051470">
    <property type="entry name" value="Thiol:disulfide_interchange"/>
</dbReference>